<dbReference type="EMBL" id="LAZR01021332">
    <property type="protein sequence ID" value="KKL85707.1"/>
    <property type="molecule type" value="Genomic_DNA"/>
</dbReference>
<evidence type="ECO:0000259" key="1">
    <source>
        <dbReference type="Pfam" id="PF08486"/>
    </source>
</evidence>
<comment type="caution">
    <text evidence="2">The sequence shown here is derived from an EMBL/GenBank/DDBJ whole genome shotgun (WGS) entry which is preliminary data.</text>
</comment>
<accession>A0A0F9IE79</accession>
<evidence type="ECO:0000313" key="2">
    <source>
        <dbReference type="EMBL" id="KKL85707.1"/>
    </source>
</evidence>
<dbReference type="NCBIfam" id="TIGR02669">
    <property type="entry name" value="SpoIID_LytB"/>
    <property type="match status" value="1"/>
</dbReference>
<reference evidence="2" key="1">
    <citation type="journal article" date="2015" name="Nature">
        <title>Complex archaea that bridge the gap between prokaryotes and eukaryotes.</title>
        <authorList>
            <person name="Spang A."/>
            <person name="Saw J.H."/>
            <person name="Jorgensen S.L."/>
            <person name="Zaremba-Niedzwiedzka K."/>
            <person name="Martijn J."/>
            <person name="Lind A.E."/>
            <person name="van Eijk R."/>
            <person name="Schleper C."/>
            <person name="Guy L."/>
            <person name="Ettema T.J."/>
        </authorList>
    </citation>
    <scope>NUCLEOTIDE SEQUENCE</scope>
</reference>
<gene>
    <name evidence="2" type="ORF">LCGC14_1952060</name>
</gene>
<sequence>YFGKIIINNSLILNTLPVEEYLKGVLSAEISNEWPAEVLKVQAIVSRTYAYHKILLNKNKSYDVDDTTMYQKFDYNDNNTSINSAITDTKGIIILYQNKPIEAFFHACSGGVTENVGDVFQTELPYLRGVPDPYCSNNRDSYWSFSASESEIKSSLKGIINEEYDSLSLRDIKIYKRTGSRRVGEFVLIFEKNKKQIIKGNTFRLAVGSKELKSLLIQSIRRERRQEGYVFSFSGRGYGHGVGLSQLGAKEMAERGFRFKDIIAFYYRGTTLGGYN</sequence>
<protein>
    <recommendedName>
        <fullName evidence="1">Sporulation stage II protein D amidase enhancer LytB N-terminal domain-containing protein</fullName>
    </recommendedName>
</protein>
<dbReference type="InterPro" id="IPR013486">
    <property type="entry name" value="SpoIID/LytB"/>
</dbReference>
<dbReference type="AlphaFoldDB" id="A0A0F9IE79"/>
<proteinExistence type="predicted"/>
<feature type="domain" description="Sporulation stage II protein D amidase enhancer LytB N-terminal" evidence="1">
    <location>
        <begin position="12"/>
        <end position="96"/>
    </location>
</feature>
<dbReference type="GO" id="GO:0030435">
    <property type="term" value="P:sporulation resulting in formation of a cellular spore"/>
    <property type="evidence" value="ECO:0007669"/>
    <property type="project" value="InterPro"/>
</dbReference>
<dbReference type="Pfam" id="PF08486">
    <property type="entry name" value="SpoIID"/>
    <property type="match status" value="1"/>
</dbReference>
<dbReference type="InterPro" id="IPR013693">
    <property type="entry name" value="SpoIID/LytB_N"/>
</dbReference>
<name>A0A0F9IE79_9ZZZZ</name>
<organism evidence="2">
    <name type="scientific">marine sediment metagenome</name>
    <dbReference type="NCBI Taxonomy" id="412755"/>
    <lineage>
        <taxon>unclassified sequences</taxon>
        <taxon>metagenomes</taxon>
        <taxon>ecological metagenomes</taxon>
    </lineage>
</organism>
<feature type="non-terminal residue" evidence="2">
    <location>
        <position position="1"/>
    </location>
</feature>